<keyword evidence="8" id="KW-0969">Cilium</keyword>
<dbReference type="Pfam" id="PF07195">
    <property type="entry name" value="FliD_C"/>
    <property type="match status" value="1"/>
</dbReference>
<keyword evidence="3" id="KW-0175">Coiled coil</keyword>
<dbReference type="RefSeq" id="WP_258827561.1">
    <property type="nucleotide sequence ID" value="NZ_JANUHA010000005.1"/>
</dbReference>
<keyword evidence="9" id="KW-1185">Reference proteome</keyword>
<dbReference type="Proteomes" id="UP001206572">
    <property type="component" value="Unassembled WGS sequence"/>
</dbReference>
<evidence type="ECO:0000259" key="7">
    <source>
        <dbReference type="Pfam" id="PF07195"/>
    </source>
</evidence>
<evidence type="ECO:0000256" key="3">
    <source>
        <dbReference type="ARBA" id="ARBA00023054"/>
    </source>
</evidence>
<dbReference type="InterPro" id="IPR040026">
    <property type="entry name" value="FliD"/>
</dbReference>
<evidence type="ECO:0000313" key="8">
    <source>
        <dbReference type="EMBL" id="MCS0596523.1"/>
    </source>
</evidence>
<accession>A0ABT2ALC4</accession>
<dbReference type="EMBL" id="JANUHA010000005">
    <property type="protein sequence ID" value="MCS0596523.1"/>
    <property type="molecule type" value="Genomic_DNA"/>
</dbReference>
<gene>
    <name evidence="8" type="primary">fliD</name>
    <name evidence="8" type="ORF">NX780_09185</name>
</gene>
<name>A0ABT2ALC4_9BURK</name>
<evidence type="ECO:0000256" key="4">
    <source>
        <dbReference type="ARBA" id="ARBA00023143"/>
    </source>
</evidence>
<feature type="domain" description="Flagellar hook-associated protein 2 C-terminal" evidence="7">
    <location>
        <begin position="223"/>
        <end position="418"/>
    </location>
</feature>
<organism evidence="8 9">
    <name type="scientific">Massilia agri</name>
    <dbReference type="NCBI Taxonomy" id="1886785"/>
    <lineage>
        <taxon>Bacteria</taxon>
        <taxon>Pseudomonadati</taxon>
        <taxon>Pseudomonadota</taxon>
        <taxon>Betaproteobacteria</taxon>
        <taxon>Burkholderiales</taxon>
        <taxon>Oxalobacteraceae</taxon>
        <taxon>Telluria group</taxon>
        <taxon>Massilia</taxon>
    </lineage>
</organism>
<keyword evidence="8" id="KW-0966">Cell projection</keyword>
<comment type="similarity">
    <text evidence="1 5">Belongs to the FliD family.</text>
</comment>
<evidence type="ECO:0000256" key="2">
    <source>
        <dbReference type="ARBA" id="ARBA00011255"/>
    </source>
</evidence>
<comment type="caution">
    <text evidence="8">The sequence shown here is derived from an EMBL/GenBank/DDBJ whole genome shotgun (WGS) entry which is preliminary data.</text>
</comment>
<comment type="function">
    <text evidence="5">Required for morphogenesis and for the elongation of the flagellar filament by facilitating polymerization of the flagellin monomers at the tip of growing filament. Forms a capping structure, which prevents flagellin subunits (transported through the central channel of the flagellum) from leaking out without polymerization at the distal end.</text>
</comment>
<evidence type="ECO:0000259" key="6">
    <source>
        <dbReference type="Pfam" id="PF02465"/>
    </source>
</evidence>
<keyword evidence="8" id="KW-0282">Flagellum</keyword>
<comment type="subunit">
    <text evidence="2 5">Homopentamer.</text>
</comment>
<keyword evidence="5" id="KW-0964">Secreted</keyword>
<feature type="domain" description="Flagellar hook-associated protein 2 N-terminal" evidence="6">
    <location>
        <begin position="27"/>
        <end position="110"/>
    </location>
</feature>
<protein>
    <recommendedName>
        <fullName evidence="5">Flagellar hook-associated protein 2</fullName>
        <shortName evidence="5">HAP2</shortName>
    </recommendedName>
    <alternativeName>
        <fullName evidence="5">Flagellar cap protein</fullName>
    </alternativeName>
</protein>
<proteinExistence type="inferred from homology"/>
<dbReference type="PANTHER" id="PTHR30288:SF0">
    <property type="entry name" value="FLAGELLAR HOOK-ASSOCIATED PROTEIN 2"/>
    <property type="match status" value="1"/>
</dbReference>
<sequence length="442" mass="44578">MTTIPSSLFTSQAGTQVSDLYATAAKSLMNQNPALKTIDAQWRRDEARLSNLGKIAQALDGFAASAGKVAAGALDMAATSSGKGVGARLASGTATPGVHSIDVAQLAQAQQLATRALPGKDTPLGAGGTTLIRIESGQGGNALTTTVKIGPGDNTLEGIAAAMREAGLDAKVVQDGKGYSLSLSGKPGAANGMRVQVAGDPALQALLGYEPGGGGGMRQQVAAQDAKLTVDGKSITSSTNNVDAAIPGVALTLAATGKVDVTVTRSNDAITRNVKGVVETFNVMHASLAELGGKDADASAAVQQVQGQIGKALDKLDATKLADMGLSFKGGKLQLDETKLKAAIAADPEGVATFFSNGTDGVADQLSGAIAGQFASGSALYKQADALEKDMETLAAQRSQITETASRQAMLLMQQYSAAGSGASSLFGMLQGPPMSAFDFMA</sequence>
<dbReference type="Pfam" id="PF02465">
    <property type="entry name" value="FliD_N"/>
    <property type="match status" value="1"/>
</dbReference>
<dbReference type="InterPro" id="IPR003481">
    <property type="entry name" value="FliD_N"/>
</dbReference>
<dbReference type="InterPro" id="IPR010809">
    <property type="entry name" value="FliD_C"/>
</dbReference>
<evidence type="ECO:0000256" key="5">
    <source>
        <dbReference type="RuleBase" id="RU362066"/>
    </source>
</evidence>
<keyword evidence="4 5" id="KW-0975">Bacterial flagellum</keyword>
<dbReference type="PANTHER" id="PTHR30288">
    <property type="entry name" value="FLAGELLAR CAP/ASSEMBLY PROTEIN FLID"/>
    <property type="match status" value="1"/>
</dbReference>
<reference evidence="8 9" key="1">
    <citation type="submission" date="2022-08" db="EMBL/GenBank/DDBJ databases">
        <title>Reclassification of Massilia species as members of the genera Telluria, Duganella, Pseudoduganella, Mokoshia gen. nov. and Zemynaea gen. nov. using orthogonal and non-orthogonal genome-based approaches.</title>
        <authorList>
            <person name="Bowman J.P."/>
        </authorList>
    </citation>
    <scope>NUCLEOTIDE SEQUENCE [LARGE SCALE GENOMIC DNA]</scope>
    <source>
        <strain evidence="8 9">JCM 31661</strain>
    </source>
</reference>
<comment type="subcellular location">
    <subcellularLocation>
        <location evidence="5">Secreted</location>
    </subcellularLocation>
    <subcellularLocation>
        <location evidence="5">Bacterial flagellum</location>
    </subcellularLocation>
</comment>
<evidence type="ECO:0000256" key="1">
    <source>
        <dbReference type="ARBA" id="ARBA00009764"/>
    </source>
</evidence>
<evidence type="ECO:0000313" key="9">
    <source>
        <dbReference type="Proteomes" id="UP001206572"/>
    </source>
</evidence>